<keyword evidence="1" id="KW-0812">Transmembrane</keyword>
<accession>A0A0L8H1E9</accession>
<gene>
    <name evidence="2" type="ORF">OCBIM_22024522mg</name>
</gene>
<organism evidence="2">
    <name type="scientific">Octopus bimaculoides</name>
    <name type="common">California two-spotted octopus</name>
    <dbReference type="NCBI Taxonomy" id="37653"/>
    <lineage>
        <taxon>Eukaryota</taxon>
        <taxon>Metazoa</taxon>
        <taxon>Spiralia</taxon>
        <taxon>Lophotrochozoa</taxon>
        <taxon>Mollusca</taxon>
        <taxon>Cephalopoda</taxon>
        <taxon>Coleoidea</taxon>
        <taxon>Octopodiformes</taxon>
        <taxon>Octopoda</taxon>
        <taxon>Incirrata</taxon>
        <taxon>Octopodidae</taxon>
        <taxon>Octopus</taxon>
    </lineage>
</organism>
<sequence>MCVWFCSSTCIYHIISIHTKSIDSLTIHKFLRNIYIINICHLTITKIIFVLSTFTNNKNS</sequence>
<feature type="transmembrane region" description="Helical" evidence="1">
    <location>
        <begin position="34"/>
        <end position="54"/>
    </location>
</feature>
<dbReference type="EMBL" id="KQ419592">
    <property type="protein sequence ID" value="KOF83017.1"/>
    <property type="molecule type" value="Genomic_DNA"/>
</dbReference>
<protein>
    <submittedName>
        <fullName evidence="2">Uncharacterized protein</fullName>
    </submittedName>
</protein>
<dbReference type="AlphaFoldDB" id="A0A0L8H1E9"/>
<evidence type="ECO:0000313" key="2">
    <source>
        <dbReference type="EMBL" id="KOF83017.1"/>
    </source>
</evidence>
<keyword evidence="1" id="KW-1133">Transmembrane helix</keyword>
<name>A0A0L8H1E9_OCTBM</name>
<reference evidence="2" key="1">
    <citation type="submission" date="2015-07" db="EMBL/GenBank/DDBJ databases">
        <title>MeaNS - Measles Nucleotide Surveillance Program.</title>
        <authorList>
            <person name="Tran T."/>
            <person name="Druce J."/>
        </authorList>
    </citation>
    <scope>NUCLEOTIDE SEQUENCE</scope>
    <source>
        <strain evidence="2">UCB-OBI-ISO-001</strain>
        <tissue evidence="2">Gonad</tissue>
    </source>
</reference>
<keyword evidence="1" id="KW-0472">Membrane</keyword>
<proteinExistence type="predicted"/>
<evidence type="ECO:0000256" key="1">
    <source>
        <dbReference type="SAM" id="Phobius"/>
    </source>
</evidence>